<dbReference type="Pfam" id="PF00583">
    <property type="entry name" value="Acetyltransf_1"/>
    <property type="match status" value="1"/>
</dbReference>
<dbReference type="Proteomes" id="UP000182977">
    <property type="component" value="Chromosome I"/>
</dbReference>
<dbReference type="PANTHER" id="PTHR43233:SF1">
    <property type="entry name" value="FAMILY N-ACETYLTRANSFERASE, PUTATIVE (AFU_ORTHOLOGUE AFUA_6G03350)-RELATED"/>
    <property type="match status" value="1"/>
</dbReference>
<protein>
    <submittedName>
        <fullName evidence="2">Acetyltransferase (GNAT) family protein</fullName>
    </submittedName>
</protein>
<reference evidence="3" key="1">
    <citation type="submission" date="2016-10" db="EMBL/GenBank/DDBJ databases">
        <authorList>
            <person name="Varghese N."/>
            <person name="Submissions S."/>
        </authorList>
    </citation>
    <scope>NUCLEOTIDE SEQUENCE [LARGE SCALE GENOMIC DNA]</scope>
    <source>
        <strain evidence="3">DSM 45079</strain>
    </source>
</reference>
<dbReference type="InterPro" id="IPR016181">
    <property type="entry name" value="Acyl_CoA_acyltransferase"/>
</dbReference>
<dbReference type="RefSeq" id="WP_046767631.1">
    <property type="nucleotide sequence ID" value="NZ_KQ061222.1"/>
</dbReference>
<evidence type="ECO:0000259" key="1">
    <source>
        <dbReference type="PROSITE" id="PS51186"/>
    </source>
</evidence>
<dbReference type="PANTHER" id="PTHR43233">
    <property type="entry name" value="FAMILY N-ACETYLTRANSFERASE, PUTATIVE (AFU_ORTHOLOGUE AFUA_6G03350)-RELATED"/>
    <property type="match status" value="1"/>
</dbReference>
<name>A0A1H2L5X8_9ACTN</name>
<accession>A0A1H2L5X8</accession>
<dbReference type="AlphaFoldDB" id="A0A1H2L5X8"/>
<dbReference type="CDD" id="cd04301">
    <property type="entry name" value="NAT_SF"/>
    <property type="match status" value="1"/>
</dbReference>
<dbReference type="GO" id="GO:0016747">
    <property type="term" value="F:acyltransferase activity, transferring groups other than amino-acyl groups"/>
    <property type="evidence" value="ECO:0007669"/>
    <property type="project" value="InterPro"/>
</dbReference>
<evidence type="ECO:0000313" key="2">
    <source>
        <dbReference type="EMBL" id="SDU76125.1"/>
    </source>
</evidence>
<dbReference type="PROSITE" id="PS51186">
    <property type="entry name" value="GNAT"/>
    <property type="match status" value="1"/>
</dbReference>
<dbReference type="EMBL" id="LT629791">
    <property type="protein sequence ID" value="SDU76125.1"/>
    <property type="molecule type" value="Genomic_DNA"/>
</dbReference>
<evidence type="ECO:0000313" key="3">
    <source>
        <dbReference type="Proteomes" id="UP000182977"/>
    </source>
</evidence>
<dbReference type="InterPro" id="IPR000182">
    <property type="entry name" value="GNAT_dom"/>
</dbReference>
<keyword evidence="2" id="KW-0808">Transferase</keyword>
<proteinExistence type="predicted"/>
<organism evidence="2 3">
    <name type="scientific">Jiangella alkaliphila</name>
    <dbReference type="NCBI Taxonomy" id="419479"/>
    <lineage>
        <taxon>Bacteria</taxon>
        <taxon>Bacillati</taxon>
        <taxon>Actinomycetota</taxon>
        <taxon>Actinomycetes</taxon>
        <taxon>Jiangellales</taxon>
        <taxon>Jiangellaceae</taxon>
        <taxon>Jiangella</taxon>
    </lineage>
</organism>
<dbReference type="InterPro" id="IPR053144">
    <property type="entry name" value="Acetyltransferase_Butenolide"/>
</dbReference>
<dbReference type="Gene3D" id="3.40.630.30">
    <property type="match status" value="1"/>
</dbReference>
<feature type="domain" description="N-acetyltransferase" evidence="1">
    <location>
        <begin position="9"/>
        <end position="144"/>
    </location>
</feature>
<gene>
    <name evidence="2" type="ORF">SAMN04488563_5112</name>
</gene>
<dbReference type="SUPFAM" id="SSF55729">
    <property type="entry name" value="Acyl-CoA N-acyltransferases (Nat)"/>
    <property type="match status" value="1"/>
</dbReference>
<dbReference type="OrthoDB" id="3216107at2"/>
<keyword evidence="3" id="KW-1185">Reference proteome</keyword>
<sequence>MILATHAGYEVDDDPERLDLDVIIGFLLTTYWSKHRSRETVERAVRRSFGVGLYAPDGAQAGFARVVSDATTFAWLADVFVLPEHRGKGLARVLVTAVLEHPEQAGVERWMLATLDAHGVYAPLGFEPIESLDKFMIRSGPTASSVIS</sequence>